<name>A0ACB8KJF3_CITSI</name>
<reference evidence="2" key="1">
    <citation type="journal article" date="2023" name="Hortic. Res.">
        <title>A chromosome-level phased genome enabling allele-level studies in sweet orange: a case study on citrus Huanglongbing tolerance.</title>
        <authorList>
            <person name="Wu B."/>
            <person name="Yu Q."/>
            <person name="Deng Z."/>
            <person name="Duan Y."/>
            <person name="Luo F."/>
            <person name="Gmitter F. Jr."/>
        </authorList>
    </citation>
    <scope>NUCLEOTIDE SEQUENCE [LARGE SCALE GENOMIC DNA]</scope>
    <source>
        <strain evidence="2">cv. Valencia</strain>
    </source>
</reference>
<evidence type="ECO:0000313" key="1">
    <source>
        <dbReference type="EMBL" id="KAH9754517.1"/>
    </source>
</evidence>
<dbReference type="Proteomes" id="UP000829398">
    <property type="component" value="Chromosome 5"/>
</dbReference>
<gene>
    <name evidence="1" type="ORF">KPL71_015463</name>
</gene>
<keyword evidence="2" id="KW-1185">Reference proteome</keyword>
<evidence type="ECO:0000313" key="2">
    <source>
        <dbReference type="Proteomes" id="UP000829398"/>
    </source>
</evidence>
<comment type="caution">
    <text evidence="1">The sequence shown here is derived from an EMBL/GenBank/DDBJ whole genome shotgun (WGS) entry which is preliminary data.</text>
</comment>
<organism evidence="1 2">
    <name type="scientific">Citrus sinensis</name>
    <name type="common">Sweet orange</name>
    <name type="synonym">Citrus aurantium var. sinensis</name>
    <dbReference type="NCBI Taxonomy" id="2711"/>
    <lineage>
        <taxon>Eukaryota</taxon>
        <taxon>Viridiplantae</taxon>
        <taxon>Streptophyta</taxon>
        <taxon>Embryophyta</taxon>
        <taxon>Tracheophyta</taxon>
        <taxon>Spermatophyta</taxon>
        <taxon>Magnoliopsida</taxon>
        <taxon>eudicotyledons</taxon>
        <taxon>Gunneridae</taxon>
        <taxon>Pentapetalae</taxon>
        <taxon>rosids</taxon>
        <taxon>malvids</taxon>
        <taxon>Sapindales</taxon>
        <taxon>Rutaceae</taxon>
        <taxon>Aurantioideae</taxon>
        <taxon>Citrus</taxon>
    </lineage>
</organism>
<accession>A0ACB8KJF3</accession>
<sequence length="106" mass="10614">MVKAVAVLSGTEDVKGSQTTVTGSFSGLKPGLHGFHVHALGNTTNDPTLTVLDKNTISLSGPNSIIGRAVVVHSDPDNLGKGGHELSKTTGNAGGRVACGIIGIQG</sequence>
<dbReference type="EMBL" id="CM039174">
    <property type="protein sequence ID" value="KAH9754517.1"/>
    <property type="molecule type" value="Genomic_DNA"/>
</dbReference>
<proteinExistence type="predicted"/>
<protein>
    <submittedName>
        <fullName evidence="1">Superoxide dismutase (Cu-Zn) 4A</fullName>
    </submittedName>
</protein>